<name>A0A2J5HSS6_9EURO</name>
<dbReference type="Proteomes" id="UP000235023">
    <property type="component" value="Unassembled WGS sequence"/>
</dbReference>
<dbReference type="InterPro" id="IPR029327">
    <property type="entry name" value="HAUS4"/>
</dbReference>
<dbReference type="GO" id="GO:0070652">
    <property type="term" value="C:HAUS complex"/>
    <property type="evidence" value="ECO:0007669"/>
    <property type="project" value="InterPro"/>
</dbReference>
<evidence type="ECO:0000313" key="3">
    <source>
        <dbReference type="EMBL" id="PLN80303.1"/>
    </source>
</evidence>
<dbReference type="EMBL" id="KZ559549">
    <property type="protein sequence ID" value="PLN80303.1"/>
    <property type="molecule type" value="Genomic_DNA"/>
</dbReference>
<organism evidence="3 4">
    <name type="scientific">Aspergillus taichungensis</name>
    <dbReference type="NCBI Taxonomy" id="482145"/>
    <lineage>
        <taxon>Eukaryota</taxon>
        <taxon>Fungi</taxon>
        <taxon>Dikarya</taxon>
        <taxon>Ascomycota</taxon>
        <taxon>Pezizomycotina</taxon>
        <taxon>Eurotiomycetes</taxon>
        <taxon>Eurotiomycetidae</taxon>
        <taxon>Eurotiales</taxon>
        <taxon>Aspergillaceae</taxon>
        <taxon>Aspergillus</taxon>
        <taxon>Aspergillus subgen. Circumdati</taxon>
    </lineage>
</organism>
<evidence type="ECO:0000313" key="4">
    <source>
        <dbReference type="Proteomes" id="UP000235023"/>
    </source>
</evidence>
<protein>
    <submittedName>
        <fullName evidence="3">Uncharacterized protein</fullName>
    </submittedName>
</protein>
<accession>A0A2J5HSS6</accession>
<dbReference type="AlphaFoldDB" id="A0A2J5HSS6"/>
<feature type="region of interest" description="Disordered" evidence="2">
    <location>
        <begin position="172"/>
        <end position="191"/>
    </location>
</feature>
<dbReference type="Pfam" id="PF14735">
    <property type="entry name" value="HAUS4"/>
    <property type="match status" value="1"/>
</dbReference>
<keyword evidence="1" id="KW-0175">Coiled coil</keyword>
<feature type="coiled-coil region" evidence="1">
    <location>
        <begin position="301"/>
        <end position="332"/>
    </location>
</feature>
<dbReference type="GO" id="GO:0051225">
    <property type="term" value="P:spindle assembly"/>
    <property type="evidence" value="ECO:0007669"/>
    <property type="project" value="InterPro"/>
</dbReference>
<gene>
    <name evidence="3" type="ORF">BDW42DRAFT_171242</name>
</gene>
<reference evidence="4" key="1">
    <citation type="submission" date="2017-12" db="EMBL/GenBank/DDBJ databases">
        <authorList>
            <consortium name="DOE Joint Genome Institute"/>
            <person name="Mondo S.J."/>
            <person name="Kjaerbolling I."/>
            <person name="Vesth T.C."/>
            <person name="Frisvad J.C."/>
            <person name="Nybo J.L."/>
            <person name="Theobald S."/>
            <person name="Kuo A."/>
            <person name="Bowyer P."/>
            <person name="Matsuda Y."/>
            <person name="Lyhne E.K."/>
            <person name="Kogle M.E."/>
            <person name="Clum A."/>
            <person name="Lipzen A."/>
            <person name="Salamov A."/>
            <person name="Ngan C.Y."/>
            <person name="Daum C."/>
            <person name="Chiniquy J."/>
            <person name="Barry K."/>
            <person name="LaButti K."/>
            <person name="Haridas S."/>
            <person name="Simmons B.A."/>
            <person name="Magnuson J.K."/>
            <person name="Mortensen U.H."/>
            <person name="Larsen T.O."/>
            <person name="Grigoriev I.V."/>
            <person name="Baker S.E."/>
            <person name="Andersen M.R."/>
            <person name="Nordberg H.P."/>
            <person name="Cantor M.N."/>
            <person name="Hua S.X."/>
        </authorList>
    </citation>
    <scope>NUCLEOTIDE SEQUENCE [LARGE SCALE GENOMIC DNA]</scope>
    <source>
        <strain evidence="4">IBT 19404</strain>
    </source>
</reference>
<evidence type="ECO:0000256" key="2">
    <source>
        <dbReference type="SAM" id="MobiDB-lite"/>
    </source>
</evidence>
<keyword evidence="4" id="KW-1185">Reference proteome</keyword>
<proteinExistence type="predicted"/>
<sequence length="366" mass="40665">MDQHGEMRITSTWFPHDTMLPPCDPTILENNPQFKRLYQNLTTNLLNPDGSTRTNDLQPARREVREELNDCRLRNAKRHIKRQILRQLAFDPDSGVPDDYRETAAIITLYLESSPAQLDSDVDPRDGADALSLLGPDIDAFYADLPILMPSFANALSATVQDLRAVVNAGDSHARAASAPSDTSRARARNRQSMIRAAAQAPLAPQISDRTRHLRRMQLSEIPASRARLATTAAELLAAKAQVLERAVVLLERTKHGAVARATKAKAEHLAMVAEGVDGKLSVMQLETSAAINTPEIVTALGRYQEHLKETRERVEKQKARLLEELDGYQTVDTESGPIKEIARRYGGLIKEMEGVRMEIERLGRG</sequence>
<evidence type="ECO:0000256" key="1">
    <source>
        <dbReference type="SAM" id="Coils"/>
    </source>
</evidence>
<dbReference type="OrthoDB" id="66964at2759"/>